<dbReference type="Pfam" id="PF18050">
    <property type="entry name" value="Cyclophil_like2"/>
    <property type="match status" value="1"/>
</dbReference>
<accession>A0A4R2MHF8</accession>
<feature type="chain" id="PRO_5020580369" description="Cyclophilin-like domain-containing protein" evidence="1">
    <location>
        <begin position="28"/>
        <end position="145"/>
    </location>
</feature>
<proteinExistence type="predicted"/>
<gene>
    <name evidence="3" type="ORF">EV684_103293</name>
</gene>
<comment type="caution">
    <text evidence="3">The sequence shown here is derived from an EMBL/GenBank/DDBJ whole genome shotgun (WGS) entry which is preliminary data.</text>
</comment>
<dbReference type="InterPro" id="IPR041183">
    <property type="entry name" value="Cyclophilin-like"/>
</dbReference>
<protein>
    <recommendedName>
        <fullName evidence="2">Cyclophilin-like domain-containing protein</fullName>
    </recommendedName>
</protein>
<feature type="signal peptide" evidence="1">
    <location>
        <begin position="1"/>
        <end position="27"/>
    </location>
</feature>
<dbReference type="InterPro" id="IPR029000">
    <property type="entry name" value="Cyclophilin-like_dom_sf"/>
</dbReference>
<evidence type="ECO:0000313" key="4">
    <source>
        <dbReference type="Proteomes" id="UP000295106"/>
    </source>
</evidence>
<evidence type="ECO:0000259" key="2">
    <source>
        <dbReference type="Pfam" id="PF18050"/>
    </source>
</evidence>
<evidence type="ECO:0000256" key="1">
    <source>
        <dbReference type="SAM" id="SignalP"/>
    </source>
</evidence>
<keyword evidence="1" id="KW-0732">Signal</keyword>
<dbReference type="EMBL" id="SLXD01000003">
    <property type="protein sequence ID" value="TCP04044.1"/>
    <property type="molecule type" value="Genomic_DNA"/>
</dbReference>
<dbReference type="GeneID" id="99684387"/>
<feature type="domain" description="Cyclophilin-like" evidence="2">
    <location>
        <begin position="38"/>
        <end position="142"/>
    </location>
</feature>
<sequence length="145" mass="15533">MTRILPGLLSAAVAWLPMVALDAAAQAAPQRVRLVGTDAVLTATLDVSPSASDFVSLLPLELTLEDYAATEKIAYLPRKLTTSGAPEVTRPQAGDLAYYAPWGNLALFHRGAAPARGLIRLGRLEGDLAPLRRPGPMRLRIERLP</sequence>
<dbReference type="AlphaFoldDB" id="A0A4R2MHF8"/>
<evidence type="ECO:0000313" key="3">
    <source>
        <dbReference type="EMBL" id="TCP04044.1"/>
    </source>
</evidence>
<dbReference type="Gene3D" id="2.40.100.20">
    <property type="match status" value="1"/>
</dbReference>
<dbReference type="OrthoDB" id="5298378at2"/>
<name>A0A4R2MHF8_RUBGE</name>
<reference evidence="3 4" key="1">
    <citation type="submission" date="2019-03" db="EMBL/GenBank/DDBJ databases">
        <title>Genomic Encyclopedia of Type Strains, Phase IV (KMG-IV): sequencing the most valuable type-strain genomes for metagenomic binning, comparative biology and taxonomic classification.</title>
        <authorList>
            <person name="Goeker M."/>
        </authorList>
    </citation>
    <scope>NUCLEOTIDE SEQUENCE [LARGE SCALE GENOMIC DNA]</scope>
    <source>
        <strain evidence="3 4">DSM 1709</strain>
    </source>
</reference>
<dbReference type="SUPFAM" id="SSF50891">
    <property type="entry name" value="Cyclophilin-like"/>
    <property type="match status" value="1"/>
</dbReference>
<dbReference type="Proteomes" id="UP000295106">
    <property type="component" value="Unassembled WGS sequence"/>
</dbReference>
<dbReference type="RefSeq" id="WP_081487499.1">
    <property type="nucleotide sequence ID" value="NZ_CP181386.1"/>
</dbReference>
<organism evidence="3 4">
    <name type="scientific">Rubrivivax gelatinosus</name>
    <name type="common">Rhodocyclus gelatinosus</name>
    <name type="synonym">Rhodopseudomonas gelatinosa</name>
    <dbReference type="NCBI Taxonomy" id="28068"/>
    <lineage>
        <taxon>Bacteria</taxon>
        <taxon>Pseudomonadati</taxon>
        <taxon>Pseudomonadota</taxon>
        <taxon>Betaproteobacteria</taxon>
        <taxon>Burkholderiales</taxon>
        <taxon>Sphaerotilaceae</taxon>
        <taxon>Rubrivivax</taxon>
    </lineage>
</organism>